<gene>
    <name evidence="1" type="ORF">TIFTF001_021885</name>
</gene>
<evidence type="ECO:0000313" key="2">
    <source>
        <dbReference type="Proteomes" id="UP001187192"/>
    </source>
</evidence>
<dbReference type="AlphaFoldDB" id="A0AA88DE02"/>
<dbReference type="EMBL" id="BTGU01000043">
    <property type="protein sequence ID" value="GMN52736.1"/>
    <property type="molecule type" value="Genomic_DNA"/>
</dbReference>
<protein>
    <submittedName>
        <fullName evidence="1">Uncharacterized protein</fullName>
    </submittedName>
</protein>
<organism evidence="1 2">
    <name type="scientific">Ficus carica</name>
    <name type="common">Common fig</name>
    <dbReference type="NCBI Taxonomy" id="3494"/>
    <lineage>
        <taxon>Eukaryota</taxon>
        <taxon>Viridiplantae</taxon>
        <taxon>Streptophyta</taxon>
        <taxon>Embryophyta</taxon>
        <taxon>Tracheophyta</taxon>
        <taxon>Spermatophyta</taxon>
        <taxon>Magnoliopsida</taxon>
        <taxon>eudicotyledons</taxon>
        <taxon>Gunneridae</taxon>
        <taxon>Pentapetalae</taxon>
        <taxon>rosids</taxon>
        <taxon>fabids</taxon>
        <taxon>Rosales</taxon>
        <taxon>Moraceae</taxon>
        <taxon>Ficeae</taxon>
        <taxon>Ficus</taxon>
    </lineage>
</organism>
<keyword evidence="2" id="KW-1185">Reference proteome</keyword>
<sequence>MLTKDNSHGENKIQFQDRFGPWFELDITGRPNLSMATCHGKQSYGNM</sequence>
<comment type="caution">
    <text evidence="1">The sequence shown here is derived from an EMBL/GenBank/DDBJ whole genome shotgun (WGS) entry which is preliminary data.</text>
</comment>
<proteinExistence type="predicted"/>
<evidence type="ECO:0000313" key="1">
    <source>
        <dbReference type="EMBL" id="GMN52736.1"/>
    </source>
</evidence>
<dbReference type="Proteomes" id="UP001187192">
    <property type="component" value="Unassembled WGS sequence"/>
</dbReference>
<reference evidence="1" key="1">
    <citation type="submission" date="2023-07" db="EMBL/GenBank/DDBJ databases">
        <title>draft genome sequence of fig (Ficus carica).</title>
        <authorList>
            <person name="Takahashi T."/>
            <person name="Nishimura K."/>
        </authorList>
    </citation>
    <scope>NUCLEOTIDE SEQUENCE</scope>
</reference>
<name>A0AA88DE02_FICCA</name>
<accession>A0AA88DE02</accession>